<evidence type="ECO:0000313" key="2">
    <source>
        <dbReference type="Proteomes" id="UP001610563"/>
    </source>
</evidence>
<dbReference type="EMBL" id="JBFTWV010000248">
    <property type="protein sequence ID" value="KAL2783305.1"/>
    <property type="molecule type" value="Genomic_DNA"/>
</dbReference>
<protein>
    <submittedName>
        <fullName evidence="1">Uncharacterized protein</fullName>
    </submittedName>
</protein>
<proteinExistence type="predicted"/>
<dbReference type="Proteomes" id="UP001610563">
    <property type="component" value="Unassembled WGS sequence"/>
</dbReference>
<comment type="caution">
    <text evidence="1">The sequence shown here is derived from an EMBL/GenBank/DDBJ whole genome shotgun (WGS) entry which is preliminary data.</text>
</comment>
<name>A0ABR4FJ88_9EURO</name>
<sequence>MTEKFFFDDWVGKTIKLTSTNPPSEWKLAAKLSDKNSQMSAERYHESPSPSAAYGSFICHGAKDPSNVAFGSEWAIHAERARQATETVSGMTYSELCAIELLRDNNCTAAPKIRTHEPIIQDDSMLVPGGFIHYILMDKACCVQLNEEIFWAYPRSERDRIRQAYKEAWSEWIRCGVSDGGRHISHLFWDSDAGKIIIAASSFSSPLEPFRILKWRDSKWLSAGLLRTGSAHSCAWEEQMKDT</sequence>
<evidence type="ECO:0000313" key="1">
    <source>
        <dbReference type="EMBL" id="KAL2783305.1"/>
    </source>
</evidence>
<organism evidence="1 2">
    <name type="scientific">Aspergillus keveii</name>
    <dbReference type="NCBI Taxonomy" id="714993"/>
    <lineage>
        <taxon>Eukaryota</taxon>
        <taxon>Fungi</taxon>
        <taxon>Dikarya</taxon>
        <taxon>Ascomycota</taxon>
        <taxon>Pezizomycotina</taxon>
        <taxon>Eurotiomycetes</taxon>
        <taxon>Eurotiomycetidae</taxon>
        <taxon>Eurotiales</taxon>
        <taxon>Aspergillaceae</taxon>
        <taxon>Aspergillus</taxon>
        <taxon>Aspergillus subgen. Nidulantes</taxon>
    </lineage>
</organism>
<accession>A0ABR4FJ88</accession>
<reference evidence="1 2" key="1">
    <citation type="submission" date="2024-07" db="EMBL/GenBank/DDBJ databases">
        <title>Section-level genome sequencing and comparative genomics of Aspergillus sections Usti and Cavernicolus.</title>
        <authorList>
            <consortium name="Lawrence Berkeley National Laboratory"/>
            <person name="Nybo J.L."/>
            <person name="Vesth T.C."/>
            <person name="Theobald S."/>
            <person name="Frisvad J.C."/>
            <person name="Larsen T.O."/>
            <person name="Kjaerboelling I."/>
            <person name="Rothschild-Mancinelli K."/>
            <person name="Lyhne E.K."/>
            <person name="Kogle M.E."/>
            <person name="Barry K."/>
            <person name="Clum A."/>
            <person name="Na H."/>
            <person name="Ledsgaard L."/>
            <person name="Lin J."/>
            <person name="Lipzen A."/>
            <person name="Kuo A."/>
            <person name="Riley R."/>
            <person name="Mondo S."/>
            <person name="Labutti K."/>
            <person name="Haridas S."/>
            <person name="Pangalinan J."/>
            <person name="Salamov A.A."/>
            <person name="Simmons B.A."/>
            <person name="Magnuson J.K."/>
            <person name="Chen J."/>
            <person name="Drula E."/>
            <person name="Henrissat B."/>
            <person name="Wiebenga A."/>
            <person name="Lubbers R.J."/>
            <person name="Gomes A.C."/>
            <person name="Makela M.R."/>
            <person name="Stajich J."/>
            <person name="Grigoriev I.V."/>
            <person name="Mortensen U.H."/>
            <person name="De Vries R.P."/>
            <person name="Baker S.E."/>
            <person name="Andersen M.R."/>
        </authorList>
    </citation>
    <scope>NUCLEOTIDE SEQUENCE [LARGE SCALE GENOMIC DNA]</scope>
    <source>
        <strain evidence="1 2">CBS 209.92</strain>
    </source>
</reference>
<gene>
    <name evidence="1" type="ORF">BJX66DRAFT_132330</name>
</gene>
<keyword evidence="2" id="KW-1185">Reference proteome</keyword>